<feature type="signal peptide" evidence="22">
    <location>
        <begin position="1"/>
        <end position="23"/>
    </location>
</feature>
<evidence type="ECO:0000256" key="19">
    <source>
        <dbReference type="ARBA" id="ARBA00047899"/>
    </source>
</evidence>
<dbReference type="Proteomes" id="UP000011116">
    <property type="component" value="Unassembled WGS sequence"/>
</dbReference>
<dbReference type="InterPro" id="IPR017441">
    <property type="entry name" value="Protein_kinase_ATP_BS"/>
</dbReference>
<dbReference type="InterPro" id="IPR003591">
    <property type="entry name" value="Leu-rich_rpt_typical-subtyp"/>
</dbReference>
<dbReference type="FunFam" id="3.80.10.10:FF:000275">
    <property type="entry name" value="Leucine-rich repeat receptor-like protein kinase"/>
    <property type="match status" value="1"/>
</dbReference>
<evidence type="ECO:0000256" key="22">
    <source>
        <dbReference type="SAM" id="SignalP"/>
    </source>
</evidence>
<comment type="subcellular location">
    <subcellularLocation>
        <location evidence="1">Cell membrane</location>
        <topology evidence="1">Single-pass membrane protein</topology>
    </subcellularLocation>
</comment>
<keyword evidence="6" id="KW-0597">Phosphoprotein</keyword>
<evidence type="ECO:0000313" key="26">
    <source>
        <dbReference type="Proteomes" id="UP000011116"/>
    </source>
</evidence>
<dbReference type="EnsemblPlants" id="HORVU.MOREX.r3.UnG0791240.1">
    <property type="protein sequence ID" value="HORVU.MOREX.r3.UnG0791240.1"/>
    <property type="gene ID" value="HORVU.MOREX.r3.UnG0791240"/>
</dbReference>
<keyword evidence="10 22" id="KW-0732">Signal</keyword>
<keyword evidence="26" id="KW-1185">Reference proteome</keyword>
<dbReference type="EC" id="2.7.11.1" evidence="3"/>
<keyword evidence="11" id="KW-0677">Repeat</keyword>
<dbReference type="InterPro" id="IPR000719">
    <property type="entry name" value="Prot_kinase_dom"/>
</dbReference>
<evidence type="ECO:0000256" key="3">
    <source>
        <dbReference type="ARBA" id="ARBA00012513"/>
    </source>
</evidence>
<dbReference type="PROSITE" id="PS00108">
    <property type="entry name" value="PROTEIN_KINASE_ST"/>
    <property type="match status" value="1"/>
</dbReference>
<keyword evidence="15" id="KW-1133">Transmembrane helix</keyword>
<dbReference type="PANTHER" id="PTHR48056">
    <property type="entry name" value="LRR RECEPTOR-LIKE SERINE/THREONINE-PROTEIN KINASE-RELATED"/>
    <property type="match status" value="1"/>
</dbReference>
<dbReference type="SMART" id="SM00220">
    <property type="entry name" value="S_TKc"/>
    <property type="match status" value="1"/>
</dbReference>
<accession>A0A8I7BKF9</accession>
<organism evidence="25 26">
    <name type="scientific">Hordeum vulgare subsp. vulgare</name>
    <name type="common">Domesticated barley</name>
    <dbReference type="NCBI Taxonomy" id="112509"/>
    <lineage>
        <taxon>Eukaryota</taxon>
        <taxon>Viridiplantae</taxon>
        <taxon>Streptophyta</taxon>
        <taxon>Embryophyta</taxon>
        <taxon>Tracheophyta</taxon>
        <taxon>Spermatophyta</taxon>
        <taxon>Magnoliopsida</taxon>
        <taxon>Liliopsida</taxon>
        <taxon>Poales</taxon>
        <taxon>Poaceae</taxon>
        <taxon>BOP clade</taxon>
        <taxon>Pooideae</taxon>
        <taxon>Triticodae</taxon>
        <taxon>Triticeae</taxon>
        <taxon>Hordeinae</taxon>
        <taxon>Hordeum</taxon>
    </lineage>
</organism>
<evidence type="ECO:0000313" key="24">
    <source>
        <dbReference type="EnsemblPlants" id="HORVU.MOREX.r3.5HG0503340.1"/>
    </source>
</evidence>
<evidence type="ECO:0000259" key="23">
    <source>
        <dbReference type="PROSITE" id="PS50011"/>
    </source>
</evidence>
<keyword evidence="7" id="KW-0433">Leucine-rich repeat</keyword>
<dbReference type="Proteomes" id="UP000011116">
    <property type="component" value="Chromosome 5H"/>
</dbReference>
<comment type="similarity">
    <text evidence="2">Belongs to the protein kinase superfamily. Ser/Thr protein kinase family.</text>
</comment>
<comment type="catalytic activity">
    <reaction evidence="19">
        <text>L-threonyl-[protein] + ATP = O-phospho-L-threonyl-[protein] + ADP + H(+)</text>
        <dbReference type="Rhea" id="RHEA:46608"/>
        <dbReference type="Rhea" id="RHEA-COMP:11060"/>
        <dbReference type="Rhea" id="RHEA-COMP:11605"/>
        <dbReference type="ChEBI" id="CHEBI:15378"/>
        <dbReference type="ChEBI" id="CHEBI:30013"/>
        <dbReference type="ChEBI" id="CHEBI:30616"/>
        <dbReference type="ChEBI" id="CHEBI:61977"/>
        <dbReference type="ChEBI" id="CHEBI:456216"/>
        <dbReference type="EC" id="2.7.11.1"/>
    </reaction>
</comment>
<dbReference type="SMART" id="SM00369">
    <property type="entry name" value="LRR_TYP"/>
    <property type="match status" value="3"/>
</dbReference>
<keyword evidence="8" id="KW-0808">Transferase</keyword>
<dbReference type="Gramene" id="HORVU.MOREX.r3.UnG0791240.1">
    <property type="protein sequence ID" value="HORVU.MOREX.r3.UnG0791240.1"/>
    <property type="gene ID" value="HORVU.MOREX.r3.UnG0791240"/>
</dbReference>
<keyword evidence="4" id="KW-1003">Cell membrane</keyword>
<evidence type="ECO:0000256" key="5">
    <source>
        <dbReference type="ARBA" id="ARBA00022527"/>
    </source>
</evidence>
<keyword evidence="13" id="KW-0418">Kinase</keyword>
<dbReference type="AlphaFoldDB" id="A0A8I7BKF9"/>
<dbReference type="SUPFAM" id="SSF52058">
    <property type="entry name" value="L domain-like"/>
    <property type="match status" value="1"/>
</dbReference>
<dbReference type="Pfam" id="PF08263">
    <property type="entry name" value="LRRNT_2"/>
    <property type="match status" value="1"/>
</dbReference>
<evidence type="ECO:0000256" key="2">
    <source>
        <dbReference type="ARBA" id="ARBA00008684"/>
    </source>
</evidence>
<evidence type="ECO:0000256" key="20">
    <source>
        <dbReference type="ARBA" id="ARBA00048679"/>
    </source>
</evidence>
<dbReference type="EnsemblPlants" id="HORVU.MOREX.r3.UnG0791290.1">
    <property type="protein sequence ID" value="HORVU.MOREX.r3.UnG0791290.1"/>
    <property type="gene ID" value="HORVU.MOREX.r3.UnG0791290"/>
</dbReference>
<dbReference type="GO" id="GO:0005886">
    <property type="term" value="C:plasma membrane"/>
    <property type="evidence" value="ECO:0007669"/>
    <property type="project" value="UniProtKB-SubCell"/>
</dbReference>
<keyword evidence="17" id="KW-0675">Receptor</keyword>
<dbReference type="InterPro" id="IPR032675">
    <property type="entry name" value="LRR_dom_sf"/>
</dbReference>
<evidence type="ECO:0000256" key="8">
    <source>
        <dbReference type="ARBA" id="ARBA00022679"/>
    </source>
</evidence>
<evidence type="ECO:0000256" key="4">
    <source>
        <dbReference type="ARBA" id="ARBA00022475"/>
    </source>
</evidence>
<evidence type="ECO:0000256" key="9">
    <source>
        <dbReference type="ARBA" id="ARBA00022692"/>
    </source>
</evidence>
<evidence type="ECO:0000256" key="14">
    <source>
        <dbReference type="ARBA" id="ARBA00022840"/>
    </source>
</evidence>
<dbReference type="EnsemblPlants" id="HORVU.MOREX.r3.5HG0503340.1">
    <property type="protein sequence ID" value="HORVU.MOREX.r3.5HG0503340.1"/>
    <property type="gene ID" value="HORVU.MOREX.r3.5HG0503340"/>
</dbReference>
<dbReference type="PROSITE" id="PS00107">
    <property type="entry name" value="PROTEIN_KINASE_ATP"/>
    <property type="match status" value="1"/>
</dbReference>
<protein>
    <recommendedName>
        <fullName evidence="3">non-specific serine/threonine protein kinase</fullName>
        <ecNumber evidence="3">2.7.11.1</ecNumber>
    </recommendedName>
</protein>
<dbReference type="InterPro" id="IPR050647">
    <property type="entry name" value="Plant_LRR-RLKs"/>
</dbReference>
<reference evidence="25 26" key="1">
    <citation type="journal article" date="2012" name="Nature">
        <title>A physical, genetic and functional sequence assembly of the barley genome.</title>
        <authorList>
            <consortium name="The International Barley Genome Sequencing Consortium"/>
            <person name="Mayer K.F."/>
            <person name="Waugh R."/>
            <person name="Brown J.W."/>
            <person name="Schulman A."/>
            <person name="Langridge P."/>
            <person name="Platzer M."/>
            <person name="Fincher G.B."/>
            <person name="Muehlbauer G.J."/>
            <person name="Sato K."/>
            <person name="Close T.J."/>
            <person name="Wise R.P."/>
            <person name="Stein N."/>
        </authorList>
    </citation>
    <scope>NUCLEOTIDE SEQUENCE [LARGE SCALE GENOMIC DNA]</scope>
    <source>
        <strain evidence="25 26">cv. Morex</strain>
    </source>
</reference>
<dbReference type="SUPFAM" id="SSF56112">
    <property type="entry name" value="Protein kinase-like (PK-like)"/>
    <property type="match status" value="1"/>
</dbReference>
<evidence type="ECO:0000256" key="21">
    <source>
        <dbReference type="PROSITE-ProRule" id="PRU10141"/>
    </source>
</evidence>
<evidence type="ECO:0000256" key="17">
    <source>
        <dbReference type="ARBA" id="ARBA00023170"/>
    </source>
</evidence>
<name>A0A8I7BKF9_HORVV</name>
<dbReference type="Pfam" id="PF00560">
    <property type="entry name" value="LRR_1"/>
    <property type="match status" value="4"/>
</dbReference>
<proteinExistence type="inferred from homology"/>
<dbReference type="FunFam" id="1.10.510.10:FF:000358">
    <property type="entry name" value="Putative leucine-rich repeat receptor-like serine/threonine-protein kinase"/>
    <property type="match status" value="1"/>
</dbReference>
<reference evidence="25" key="3">
    <citation type="submission" date="2022-01" db="UniProtKB">
        <authorList>
            <consortium name="EnsemblPlants"/>
        </authorList>
    </citation>
    <scope>IDENTIFICATION</scope>
    <source>
        <strain evidence="25">subsp. vulgare</strain>
    </source>
</reference>
<dbReference type="Gramene" id="HORVU.MOREX.r3.UnG0791290.1">
    <property type="protein sequence ID" value="HORVU.MOREX.r3.UnG0791290.1"/>
    <property type="gene ID" value="HORVU.MOREX.r3.UnG0791290"/>
</dbReference>
<sequence>MAMGIMSLLCSFLAVLTTATVSGSDHDEAALLAFRAQVSDGGSLASWNSSASFCSWEGVTCSHRRPARVVALRLNNKALAGELSPAIGNLTFLRTLNLSFNWLHGEIPASLGRLRRLHRLDLGDNSFSGTLPVNLSSCVSMAIMGLLNNKLGGRIPAELGEKLTSLVRISLSNNSFTGLIPPSLANLSHLEILDLSRNQLVGSIPPRLGSIQGMQQFSIARNLINEANLLGKGSYGAVYKCVLDNEETELAVKVFNLGRSRYSKSFEAECEAMRRIRHRCLIKIITSCSSINHQGQEFKALVFEFMPNGNLDSWLHQPSQDPTANNTLSLAQRFDIAVDIVDAVEYLHRYCQPLVIHCDIKPSNILLAEDMSARVGDFGISRILQENTSEGMQSSYGSTGIKGSIGYVAPEYGEGSAVSTAGDIYSLGILLLEMFTGRSPTEGMFRDSLDLHKFVEDALQDRTLEIADPTMWLHSGQWDNTTSIRIMELLVSVFRLGISCSRQHPRDRTTTGDAAAEMHAIRDAYLKFIGEHGAETEASTEEIQNSVA</sequence>
<evidence type="ECO:0000256" key="11">
    <source>
        <dbReference type="ARBA" id="ARBA00022737"/>
    </source>
</evidence>
<evidence type="ECO:0000256" key="6">
    <source>
        <dbReference type="ARBA" id="ARBA00022553"/>
    </source>
</evidence>
<dbReference type="PROSITE" id="PS50011">
    <property type="entry name" value="PROTEIN_KINASE_DOM"/>
    <property type="match status" value="1"/>
</dbReference>
<feature type="domain" description="Protein kinase" evidence="23">
    <location>
        <begin position="224"/>
        <end position="526"/>
    </location>
</feature>
<evidence type="ECO:0000256" key="12">
    <source>
        <dbReference type="ARBA" id="ARBA00022741"/>
    </source>
</evidence>
<dbReference type="Pfam" id="PF00069">
    <property type="entry name" value="Pkinase"/>
    <property type="match status" value="1"/>
</dbReference>
<evidence type="ECO:0000256" key="15">
    <source>
        <dbReference type="ARBA" id="ARBA00022989"/>
    </source>
</evidence>
<dbReference type="Gene3D" id="3.30.200.20">
    <property type="entry name" value="Phosphorylase Kinase, domain 1"/>
    <property type="match status" value="1"/>
</dbReference>
<feature type="binding site" evidence="21">
    <location>
        <position position="253"/>
    </location>
    <ligand>
        <name>ATP</name>
        <dbReference type="ChEBI" id="CHEBI:30616"/>
    </ligand>
</feature>
<evidence type="ECO:0000256" key="18">
    <source>
        <dbReference type="ARBA" id="ARBA00023180"/>
    </source>
</evidence>
<dbReference type="GO" id="GO:0005524">
    <property type="term" value="F:ATP binding"/>
    <property type="evidence" value="ECO:0007669"/>
    <property type="project" value="UniProtKB-UniRule"/>
</dbReference>
<evidence type="ECO:0000256" key="1">
    <source>
        <dbReference type="ARBA" id="ARBA00004162"/>
    </source>
</evidence>
<keyword evidence="12 21" id="KW-0547">Nucleotide-binding</keyword>
<dbReference type="Gene3D" id="3.80.10.10">
    <property type="entry name" value="Ribonuclease Inhibitor"/>
    <property type="match status" value="2"/>
</dbReference>
<evidence type="ECO:0000256" key="13">
    <source>
        <dbReference type="ARBA" id="ARBA00022777"/>
    </source>
</evidence>
<dbReference type="InterPro" id="IPR011009">
    <property type="entry name" value="Kinase-like_dom_sf"/>
</dbReference>
<keyword evidence="14 21" id="KW-0067">ATP-binding</keyword>
<keyword evidence="9" id="KW-0812">Transmembrane</keyword>
<feature type="chain" id="PRO_5043264896" description="non-specific serine/threonine protein kinase" evidence="22">
    <location>
        <begin position="24"/>
        <end position="548"/>
    </location>
</feature>
<dbReference type="Gramene" id="HORVU.MOREX.r3.5HG0503340.1">
    <property type="protein sequence ID" value="HORVU.MOREX.r3.5HG0503340.1"/>
    <property type="gene ID" value="HORVU.MOREX.r3.5HG0503340"/>
</dbReference>
<keyword evidence="18" id="KW-0325">Glycoprotein</keyword>
<reference evidence="24" key="2">
    <citation type="submission" date="2020-10" db="EMBL/GenBank/DDBJ databases">
        <authorList>
            <person name="Scholz U."/>
            <person name="Mascher M."/>
            <person name="Fiebig A."/>
        </authorList>
    </citation>
    <scope>NUCLEOTIDE SEQUENCE [LARGE SCALE GENOMIC DNA]</scope>
    <source>
        <strain evidence="24">cv. Morex</strain>
    </source>
</reference>
<comment type="catalytic activity">
    <reaction evidence="20">
        <text>L-seryl-[protein] + ATP = O-phospho-L-seryl-[protein] + ADP + H(+)</text>
        <dbReference type="Rhea" id="RHEA:17989"/>
        <dbReference type="Rhea" id="RHEA-COMP:9863"/>
        <dbReference type="Rhea" id="RHEA-COMP:11604"/>
        <dbReference type="ChEBI" id="CHEBI:15378"/>
        <dbReference type="ChEBI" id="CHEBI:29999"/>
        <dbReference type="ChEBI" id="CHEBI:30616"/>
        <dbReference type="ChEBI" id="CHEBI:83421"/>
        <dbReference type="ChEBI" id="CHEBI:456216"/>
        <dbReference type="EC" id="2.7.11.1"/>
    </reaction>
</comment>
<evidence type="ECO:0000256" key="16">
    <source>
        <dbReference type="ARBA" id="ARBA00023136"/>
    </source>
</evidence>
<dbReference type="Gene3D" id="1.10.510.10">
    <property type="entry name" value="Transferase(Phosphotransferase) domain 1"/>
    <property type="match status" value="1"/>
</dbReference>
<dbReference type="InterPro" id="IPR013210">
    <property type="entry name" value="LRR_N_plant-typ"/>
</dbReference>
<evidence type="ECO:0000313" key="25">
    <source>
        <dbReference type="EnsemblPlants" id="HORVU.MOREX.r3.UnG0791240.1"/>
    </source>
</evidence>
<dbReference type="PANTHER" id="PTHR48056:SF86">
    <property type="entry name" value="PROTEIN KINASE DOMAIN-CONTAINING PROTEIN"/>
    <property type="match status" value="1"/>
</dbReference>
<keyword evidence="16" id="KW-0472">Membrane</keyword>
<keyword evidence="5" id="KW-0723">Serine/threonine-protein kinase</keyword>
<dbReference type="InterPro" id="IPR001611">
    <property type="entry name" value="Leu-rich_rpt"/>
</dbReference>
<dbReference type="GO" id="GO:0004674">
    <property type="term" value="F:protein serine/threonine kinase activity"/>
    <property type="evidence" value="ECO:0007669"/>
    <property type="project" value="UniProtKB-KW"/>
</dbReference>
<dbReference type="InterPro" id="IPR008271">
    <property type="entry name" value="Ser/Thr_kinase_AS"/>
</dbReference>
<evidence type="ECO:0000256" key="7">
    <source>
        <dbReference type="ARBA" id="ARBA00022614"/>
    </source>
</evidence>
<dbReference type="SMR" id="A0A8I7BKF9"/>
<evidence type="ECO:0000256" key="10">
    <source>
        <dbReference type="ARBA" id="ARBA00022729"/>
    </source>
</evidence>